<dbReference type="AlphaFoldDB" id="A0A422QX96"/>
<dbReference type="OrthoDB" id="7326315at2"/>
<dbReference type="Proteomes" id="UP000238137">
    <property type="component" value="Unassembled WGS sequence"/>
</dbReference>
<evidence type="ECO:0000256" key="1">
    <source>
        <dbReference type="SAM" id="SignalP"/>
    </source>
</evidence>
<accession>A0A422QX96</accession>
<comment type="caution">
    <text evidence="3">The sequence shown here is derived from an EMBL/GenBank/DDBJ whole genome shotgun (WGS) entry which is preliminary data.</text>
</comment>
<gene>
    <name evidence="3" type="ORF">A7A09_009280</name>
</gene>
<keyword evidence="1" id="KW-0732">Signal</keyword>
<protein>
    <submittedName>
        <fullName evidence="3">Porin</fullName>
    </submittedName>
</protein>
<dbReference type="GO" id="GO:0015288">
    <property type="term" value="F:porin activity"/>
    <property type="evidence" value="ECO:0007669"/>
    <property type="project" value="InterPro"/>
</dbReference>
<feature type="signal peptide" evidence="1">
    <location>
        <begin position="1"/>
        <end position="22"/>
    </location>
</feature>
<keyword evidence="4" id="KW-1185">Reference proteome</keyword>
<sequence length="321" mass="34660">MTMKKALIASTALVLTAGVAAADVTISGYGRTGVIYYENDTNENESQIVSRLRMNLDASTSTDQGVEFGGRFRLQWDQGSNTRGDRASTNAGKLYVTSNGLTVEVGNVDTAFDSNGLLYATELGAFDRSVGFSDRTGSFFSYKSDAYADVDRVGVRVLYEIDNLTVQGSYVDPDQSGLNEVAFGTKEEYGLSVDYTWNDRLELSAAYVTDGAGIEDNDVFFVGARYAVMDNARIGLNYVDASNDSAADDGNTIALYGDYALADGLTQIEAYIANNDADWNETDNAFGVGVNYDLGGARLGASLQRDYNENVTADMGVRFDF</sequence>
<dbReference type="RefSeq" id="WP_106691146.1">
    <property type="nucleotide sequence ID" value="NZ_PXNQ02000005.1"/>
</dbReference>
<feature type="domain" description="Porin" evidence="2">
    <location>
        <begin position="9"/>
        <end position="310"/>
    </location>
</feature>
<dbReference type="GO" id="GO:0016020">
    <property type="term" value="C:membrane"/>
    <property type="evidence" value="ECO:0007669"/>
    <property type="project" value="InterPro"/>
</dbReference>
<evidence type="ECO:0000313" key="4">
    <source>
        <dbReference type="Proteomes" id="UP000238137"/>
    </source>
</evidence>
<dbReference type="Pfam" id="PF13609">
    <property type="entry name" value="Porin_4"/>
    <property type="match status" value="1"/>
</dbReference>
<name>A0A422QX96_9RHOB</name>
<dbReference type="SUPFAM" id="SSF56935">
    <property type="entry name" value="Porins"/>
    <property type="match status" value="1"/>
</dbReference>
<dbReference type="InterPro" id="IPR023614">
    <property type="entry name" value="Porin_dom_sf"/>
</dbReference>
<dbReference type="InterPro" id="IPR033900">
    <property type="entry name" value="Gram_neg_porin_domain"/>
</dbReference>
<evidence type="ECO:0000313" key="3">
    <source>
        <dbReference type="EMBL" id="RNF34612.1"/>
    </source>
</evidence>
<organism evidence="3 4">
    <name type="scientific">Paracoccus methylarcula</name>
    <dbReference type="NCBI Taxonomy" id="72022"/>
    <lineage>
        <taxon>Bacteria</taxon>
        <taxon>Pseudomonadati</taxon>
        <taxon>Pseudomonadota</taxon>
        <taxon>Alphaproteobacteria</taxon>
        <taxon>Rhodobacterales</taxon>
        <taxon>Paracoccaceae</taxon>
        <taxon>Paracoccus</taxon>
    </lineage>
</organism>
<dbReference type="EMBL" id="PXNQ02000005">
    <property type="protein sequence ID" value="RNF34612.1"/>
    <property type="molecule type" value="Genomic_DNA"/>
</dbReference>
<dbReference type="Gene3D" id="2.40.160.10">
    <property type="entry name" value="Porin"/>
    <property type="match status" value="1"/>
</dbReference>
<proteinExistence type="predicted"/>
<evidence type="ECO:0000259" key="2">
    <source>
        <dbReference type="Pfam" id="PF13609"/>
    </source>
</evidence>
<reference evidence="3" key="1">
    <citation type="submission" date="2018-05" db="EMBL/GenBank/DDBJ databases">
        <title>Reclassification of Methylarcula marina and Methylarcula terricola as Paracoccus methylarcula sp.nov., comb.nov. and Paracoccus terricola comb.nov.</title>
        <authorList>
            <person name="Shmareva M.N."/>
            <person name="Doronina N.V."/>
            <person name="Vasilenko O.V."/>
            <person name="Tarlachkov S.V."/>
            <person name="Trotsenko Y.A."/>
        </authorList>
    </citation>
    <scope>NUCLEOTIDE SEQUENCE [LARGE SCALE GENOMIC DNA]</scope>
    <source>
        <strain evidence="3">VKM B-2159</strain>
    </source>
</reference>
<feature type="chain" id="PRO_5019345472" evidence="1">
    <location>
        <begin position="23"/>
        <end position="321"/>
    </location>
</feature>